<organism evidence="1 2">
    <name type="scientific">Microdochium bolleyi</name>
    <dbReference type="NCBI Taxonomy" id="196109"/>
    <lineage>
        <taxon>Eukaryota</taxon>
        <taxon>Fungi</taxon>
        <taxon>Dikarya</taxon>
        <taxon>Ascomycota</taxon>
        <taxon>Pezizomycotina</taxon>
        <taxon>Sordariomycetes</taxon>
        <taxon>Xylariomycetidae</taxon>
        <taxon>Xylariales</taxon>
        <taxon>Microdochiaceae</taxon>
        <taxon>Microdochium</taxon>
    </lineage>
</organism>
<protein>
    <submittedName>
        <fullName evidence="1">Uncharacterized protein</fullName>
    </submittedName>
</protein>
<dbReference type="EMBL" id="KQ964262">
    <property type="protein sequence ID" value="KXJ87435.1"/>
    <property type="molecule type" value="Genomic_DNA"/>
</dbReference>
<proteinExistence type="predicted"/>
<evidence type="ECO:0000313" key="1">
    <source>
        <dbReference type="EMBL" id="KXJ87435.1"/>
    </source>
</evidence>
<accession>A0A136IR83</accession>
<dbReference type="InParanoid" id="A0A136IR83"/>
<sequence length="182" mass="20941">MPTSKQCKHHDSRVAERYNHSITASLLDTLLYYGRLHLLQIRFLWIWARVMAIIQTMLRDLFAGCCHVNDYIEVAFNSEGGPVDMDDVHLALAFALRKKPELDKQAKQAVLLIVPQILEMLSIIQLIQEDCDEHDVSGHWVYVRRDQVMVDLDAIARTKEYLKKHCNGTCRGCNNQPHAVTD</sequence>
<keyword evidence="2" id="KW-1185">Reference proteome</keyword>
<name>A0A136IR83_9PEZI</name>
<gene>
    <name evidence="1" type="ORF">Micbo1qcDRAFT_178935</name>
</gene>
<dbReference type="Proteomes" id="UP000070501">
    <property type="component" value="Unassembled WGS sequence"/>
</dbReference>
<reference evidence="2" key="1">
    <citation type="submission" date="2016-02" db="EMBL/GenBank/DDBJ databases">
        <title>Draft genome sequence of Microdochium bolleyi, a fungal endophyte of beachgrass.</title>
        <authorList>
            <consortium name="DOE Joint Genome Institute"/>
            <person name="David A.S."/>
            <person name="May G."/>
            <person name="Haridas S."/>
            <person name="Lim J."/>
            <person name="Wang M."/>
            <person name="Labutti K."/>
            <person name="Lipzen A."/>
            <person name="Barry K."/>
            <person name="Grigoriev I.V."/>
        </authorList>
    </citation>
    <scope>NUCLEOTIDE SEQUENCE [LARGE SCALE GENOMIC DNA]</scope>
    <source>
        <strain evidence="2">J235TASD1</strain>
    </source>
</reference>
<dbReference type="AlphaFoldDB" id="A0A136IR83"/>
<evidence type="ECO:0000313" key="2">
    <source>
        <dbReference type="Proteomes" id="UP000070501"/>
    </source>
</evidence>